<dbReference type="PIRSF" id="PIRSF021350">
    <property type="entry name" value="UCP021350"/>
    <property type="match status" value="1"/>
</dbReference>
<gene>
    <name evidence="2" type="ORF">SAMN05421736_1402</name>
</gene>
<dbReference type="Proteomes" id="UP000198935">
    <property type="component" value="Unassembled WGS sequence"/>
</dbReference>
<dbReference type="InterPro" id="IPR029491">
    <property type="entry name" value="Helicase_HTH"/>
</dbReference>
<accession>A0A1H3V290</accession>
<sequence>MACFHWIVLLLVRKLDGQRSPGGIYHLITGKRSAQTIQDAHLFRCAEAVSVFKEMQKQTFDAEIRKMTEYGWLAASGRNGVLLTPDGEAELSKLEQKYRLPEAYDGAKYEWTGEADLFWERLALTVQSITFILHEKKSFIPVTYRLQTQRWVKKLFRQCRISAEKLSENLHHELHGLLNTVPDREAKLFVSRLTTPDRAGKTFGQLADEYFGDPVYTKIVFQSVIHRVLVQIAAAEERYRLLAGFVERKSSRQLLTETAKETDKLLKQGKAIEEISRIRKLRISTIEDHLIELAIYDPHFSYADFITEKEIAEVLSVAASLETKRLRLIKEALTPDFSYFKLRLALTSAKERV</sequence>
<dbReference type="Pfam" id="PF14493">
    <property type="entry name" value="HTH_40"/>
    <property type="match status" value="1"/>
</dbReference>
<keyword evidence="3" id="KW-1185">Reference proteome</keyword>
<dbReference type="EMBL" id="FNPI01000040">
    <property type="protein sequence ID" value="SDZ68804.1"/>
    <property type="molecule type" value="Genomic_DNA"/>
</dbReference>
<dbReference type="InterPro" id="IPR008308">
    <property type="entry name" value="YpbB-like"/>
</dbReference>
<dbReference type="AlphaFoldDB" id="A0A1H3V290"/>
<evidence type="ECO:0000313" key="3">
    <source>
        <dbReference type="Proteomes" id="UP000198935"/>
    </source>
</evidence>
<evidence type="ECO:0000259" key="1">
    <source>
        <dbReference type="Pfam" id="PF14493"/>
    </source>
</evidence>
<evidence type="ECO:0000313" key="2">
    <source>
        <dbReference type="EMBL" id="SDZ68804.1"/>
    </source>
</evidence>
<dbReference type="STRING" id="1503961.SAMN05421736_1402"/>
<name>A0A1H3V290_9BACI</name>
<feature type="domain" description="Helicase Helix-turn-helix" evidence="1">
    <location>
        <begin position="258"/>
        <end position="346"/>
    </location>
</feature>
<reference evidence="3" key="1">
    <citation type="submission" date="2016-10" db="EMBL/GenBank/DDBJ databases">
        <authorList>
            <person name="Varghese N."/>
            <person name="Submissions S."/>
        </authorList>
    </citation>
    <scope>NUCLEOTIDE SEQUENCE [LARGE SCALE GENOMIC DNA]</scope>
    <source>
        <strain evidence="3">SP</strain>
    </source>
</reference>
<organism evidence="2 3">
    <name type="scientific">Evansella caseinilytica</name>
    <dbReference type="NCBI Taxonomy" id="1503961"/>
    <lineage>
        <taxon>Bacteria</taxon>
        <taxon>Bacillati</taxon>
        <taxon>Bacillota</taxon>
        <taxon>Bacilli</taxon>
        <taxon>Bacillales</taxon>
        <taxon>Bacillaceae</taxon>
        <taxon>Evansella</taxon>
    </lineage>
</organism>
<proteinExistence type="predicted"/>
<protein>
    <submittedName>
        <fullName evidence="2">Uncharacterized protein YpbB</fullName>
    </submittedName>
</protein>